<reference evidence="8 9" key="1">
    <citation type="submission" date="2016-08" db="EMBL/GenBank/DDBJ databases">
        <title>Genome sequence of Clavibacter michiganensis spp strain CFBP8019.</title>
        <authorList>
            <person name="Thapa S.P."/>
            <person name="Coaker G."/>
            <person name="Jacques M.-A."/>
        </authorList>
    </citation>
    <scope>NUCLEOTIDE SEQUENCE [LARGE SCALE GENOMIC DNA]</scope>
    <source>
        <strain evidence="8">CFBP8019</strain>
    </source>
</reference>
<dbReference type="GO" id="GO:0009307">
    <property type="term" value="P:DNA restriction-modification system"/>
    <property type="evidence" value="ECO:0007669"/>
    <property type="project" value="UniProtKB-KW"/>
</dbReference>
<dbReference type="InterPro" id="IPR050390">
    <property type="entry name" value="C5-Methyltransferase"/>
</dbReference>
<keyword evidence="2 6" id="KW-0489">Methyltransferase</keyword>
<comment type="similarity">
    <text evidence="6 7">Belongs to the class I-like SAM-binding methyltransferase superfamily. C5-methyltransferase family.</text>
</comment>
<name>A0A251YUE9_9MICO</name>
<dbReference type="InterPro" id="IPR001525">
    <property type="entry name" value="C5_MeTfrase"/>
</dbReference>
<keyword evidence="4 6" id="KW-0949">S-adenosyl-L-methionine</keyword>
<protein>
    <recommendedName>
        <fullName evidence="1">DNA (cytosine-5-)-methyltransferase</fullName>
        <ecNumber evidence="1">2.1.1.37</ecNumber>
    </recommendedName>
</protein>
<dbReference type="PRINTS" id="PR00105">
    <property type="entry name" value="C5METTRFRASE"/>
</dbReference>
<comment type="caution">
    <text evidence="8">The sequence shown here is derived from an EMBL/GenBank/DDBJ whole genome shotgun (WGS) entry which is preliminary data.</text>
</comment>
<dbReference type="GO" id="GO:0003886">
    <property type="term" value="F:DNA (cytosine-5-)-methyltransferase activity"/>
    <property type="evidence" value="ECO:0007669"/>
    <property type="project" value="UniProtKB-EC"/>
</dbReference>
<sequence length="350" mass="38154">MGEVAAIDLFCGAGGLSLGLKQAGIDVVAGIDLDPACAYPYAVNLDAEFILASVAEVTKEDLERLWPQGKLRLLAGCAPCQPFSSHRRGADTSDEENWDLLGHFTRLVEETLPDFVTMENVPRLKKMSVFASFVAKLEALNYSVAHEVVYGPNYGLPQERRRLVLLATRVGTLVKPMQPTGAVSFATVRESIGSLPALRSGESDSVDSLHAARQLSPLNMERIRASKPGGTWRDWPERLVAECHKRVSGASFQAFYGRMEWDKPSPTITTQSFNYGTGRFGHPDQDRTLTLREAAMLQGFPRDYVFVEPGKRPSMQSVGRLIGNAVPPAFGKAVGSQIMALTAAGDHYVA</sequence>
<evidence type="ECO:0000256" key="7">
    <source>
        <dbReference type="RuleBase" id="RU000416"/>
    </source>
</evidence>
<dbReference type="EC" id="2.1.1.37" evidence="1"/>
<dbReference type="GO" id="GO:0032259">
    <property type="term" value="P:methylation"/>
    <property type="evidence" value="ECO:0007669"/>
    <property type="project" value="UniProtKB-KW"/>
</dbReference>
<dbReference type="PROSITE" id="PS51679">
    <property type="entry name" value="SAM_MT_C5"/>
    <property type="match status" value="1"/>
</dbReference>
<evidence type="ECO:0000256" key="5">
    <source>
        <dbReference type="ARBA" id="ARBA00022747"/>
    </source>
</evidence>
<gene>
    <name evidence="8" type="primary">ydiO</name>
    <name evidence="8" type="ORF">BFL37_00855</name>
</gene>
<dbReference type="PANTHER" id="PTHR10629">
    <property type="entry name" value="CYTOSINE-SPECIFIC METHYLTRANSFERASE"/>
    <property type="match status" value="1"/>
</dbReference>
<dbReference type="GO" id="GO:0044027">
    <property type="term" value="P:negative regulation of gene expression via chromosomal CpG island methylation"/>
    <property type="evidence" value="ECO:0007669"/>
    <property type="project" value="TreeGrafter"/>
</dbReference>
<evidence type="ECO:0000256" key="3">
    <source>
        <dbReference type="ARBA" id="ARBA00022679"/>
    </source>
</evidence>
<proteinExistence type="inferred from homology"/>
<evidence type="ECO:0000256" key="1">
    <source>
        <dbReference type="ARBA" id="ARBA00011975"/>
    </source>
</evidence>
<evidence type="ECO:0000313" key="8">
    <source>
        <dbReference type="EMBL" id="OUE27874.1"/>
    </source>
</evidence>
<dbReference type="Gene3D" id="3.90.120.10">
    <property type="entry name" value="DNA Methylase, subunit A, domain 2"/>
    <property type="match status" value="1"/>
</dbReference>
<evidence type="ECO:0000313" key="9">
    <source>
        <dbReference type="Proteomes" id="UP000195101"/>
    </source>
</evidence>
<keyword evidence="3 6" id="KW-0808">Transferase</keyword>
<feature type="active site" evidence="6">
    <location>
        <position position="80"/>
    </location>
</feature>
<dbReference type="GO" id="GO:0003677">
    <property type="term" value="F:DNA binding"/>
    <property type="evidence" value="ECO:0007669"/>
    <property type="project" value="TreeGrafter"/>
</dbReference>
<dbReference type="EMBL" id="MDJZ01000003">
    <property type="protein sequence ID" value="OUE27874.1"/>
    <property type="molecule type" value="Genomic_DNA"/>
</dbReference>
<dbReference type="NCBIfam" id="TIGR00675">
    <property type="entry name" value="dcm"/>
    <property type="match status" value="1"/>
</dbReference>
<dbReference type="Pfam" id="PF00145">
    <property type="entry name" value="DNA_methylase"/>
    <property type="match status" value="1"/>
</dbReference>
<dbReference type="Gene3D" id="3.40.50.150">
    <property type="entry name" value="Vaccinia Virus protein VP39"/>
    <property type="match status" value="1"/>
</dbReference>
<dbReference type="InterPro" id="IPR029063">
    <property type="entry name" value="SAM-dependent_MTases_sf"/>
</dbReference>
<dbReference type="AlphaFoldDB" id="A0A251YUE9"/>
<dbReference type="Proteomes" id="UP000195101">
    <property type="component" value="Unassembled WGS sequence"/>
</dbReference>
<keyword evidence="5" id="KW-0680">Restriction system</keyword>
<evidence type="ECO:0000256" key="2">
    <source>
        <dbReference type="ARBA" id="ARBA00022603"/>
    </source>
</evidence>
<accession>A0A251YUE9</accession>
<evidence type="ECO:0000256" key="4">
    <source>
        <dbReference type="ARBA" id="ARBA00022691"/>
    </source>
</evidence>
<dbReference type="PANTHER" id="PTHR10629:SF52">
    <property type="entry name" value="DNA (CYTOSINE-5)-METHYLTRANSFERASE 1"/>
    <property type="match status" value="1"/>
</dbReference>
<dbReference type="OrthoDB" id="9813719at2"/>
<keyword evidence="9" id="KW-1185">Reference proteome</keyword>
<dbReference type="SUPFAM" id="SSF53335">
    <property type="entry name" value="S-adenosyl-L-methionine-dependent methyltransferases"/>
    <property type="match status" value="1"/>
</dbReference>
<evidence type="ECO:0000256" key="6">
    <source>
        <dbReference type="PROSITE-ProRule" id="PRU01016"/>
    </source>
</evidence>
<organism evidence="8 9">
    <name type="scientific">Clavibacter michiganensis</name>
    <dbReference type="NCBI Taxonomy" id="28447"/>
    <lineage>
        <taxon>Bacteria</taxon>
        <taxon>Bacillati</taxon>
        <taxon>Actinomycetota</taxon>
        <taxon>Actinomycetes</taxon>
        <taxon>Micrococcales</taxon>
        <taxon>Microbacteriaceae</taxon>
        <taxon>Clavibacter</taxon>
    </lineage>
</organism>